<dbReference type="GO" id="GO:0006508">
    <property type="term" value="P:proteolysis"/>
    <property type="evidence" value="ECO:0007669"/>
    <property type="project" value="UniProtKB-KW"/>
</dbReference>
<dbReference type="AlphaFoldDB" id="A0AAQ3JTA7"/>
<dbReference type="InterPro" id="IPR037045">
    <property type="entry name" value="S8pro/Inhibitor_I9_sf"/>
</dbReference>
<protein>
    <submittedName>
        <fullName evidence="10">CO(2)-response secreted protease-like isoform X2</fullName>
    </submittedName>
</protein>
<dbReference type="InterPro" id="IPR023828">
    <property type="entry name" value="Peptidase_S8_Ser-AS"/>
</dbReference>
<evidence type="ECO:0000256" key="2">
    <source>
        <dbReference type="ARBA" id="ARBA00022670"/>
    </source>
</evidence>
<dbReference type="Proteomes" id="UP001327560">
    <property type="component" value="Chromosome 2"/>
</dbReference>
<evidence type="ECO:0000259" key="9">
    <source>
        <dbReference type="Pfam" id="PF17766"/>
    </source>
</evidence>
<feature type="chain" id="PRO_5042949690" evidence="6">
    <location>
        <begin position="22"/>
        <end position="536"/>
    </location>
</feature>
<dbReference type="Pfam" id="PF00082">
    <property type="entry name" value="Peptidase_S8"/>
    <property type="match status" value="1"/>
</dbReference>
<evidence type="ECO:0000313" key="10">
    <source>
        <dbReference type="EMBL" id="WOK95929.1"/>
    </source>
</evidence>
<evidence type="ECO:0000256" key="1">
    <source>
        <dbReference type="ARBA" id="ARBA00011073"/>
    </source>
</evidence>
<accession>A0AAQ3JTA7</accession>
<name>A0AAQ3JTA7_9LILI</name>
<comment type="similarity">
    <text evidence="1">Belongs to the peptidase S8 family.</text>
</comment>
<dbReference type="Gene3D" id="3.40.50.200">
    <property type="entry name" value="Peptidase S8/S53 domain"/>
    <property type="match status" value="1"/>
</dbReference>
<dbReference type="Gene3D" id="3.50.30.30">
    <property type="match status" value="1"/>
</dbReference>
<feature type="domain" description="Peptidase S8/S53" evidence="7">
    <location>
        <begin position="214"/>
        <end position="380"/>
    </location>
</feature>
<keyword evidence="11" id="KW-1185">Reference proteome</keyword>
<dbReference type="Gene3D" id="2.60.40.2310">
    <property type="match status" value="1"/>
</dbReference>
<gene>
    <name evidence="10" type="ORF">Cni_G04636</name>
</gene>
<dbReference type="EMBL" id="CP136891">
    <property type="protein sequence ID" value="WOK95929.1"/>
    <property type="molecule type" value="Genomic_DNA"/>
</dbReference>
<dbReference type="InterPro" id="IPR000209">
    <property type="entry name" value="Peptidase_S8/S53_dom"/>
</dbReference>
<evidence type="ECO:0000259" key="8">
    <source>
        <dbReference type="Pfam" id="PF05922"/>
    </source>
</evidence>
<dbReference type="Gene3D" id="3.30.70.80">
    <property type="entry name" value="Peptidase S8 propeptide/proteinase inhibitor I9"/>
    <property type="match status" value="1"/>
</dbReference>
<organism evidence="10 11">
    <name type="scientific">Canna indica</name>
    <name type="common">Indian-shot</name>
    <dbReference type="NCBI Taxonomy" id="4628"/>
    <lineage>
        <taxon>Eukaryota</taxon>
        <taxon>Viridiplantae</taxon>
        <taxon>Streptophyta</taxon>
        <taxon>Embryophyta</taxon>
        <taxon>Tracheophyta</taxon>
        <taxon>Spermatophyta</taxon>
        <taxon>Magnoliopsida</taxon>
        <taxon>Liliopsida</taxon>
        <taxon>Zingiberales</taxon>
        <taxon>Cannaceae</taxon>
        <taxon>Canna</taxon>
    </lineage>
</organism>
<evidence type="ECO:0000313" key="11">
    <source>
        <dbReference type="Proteomes" id="UP001327560"/>
    </source>
</evidence>
<keyword evidence="4" id="KW-0378">Hydrolase</keyword>
<dbReference type="PROSITE" id="PS00138">
    <property type="entry name" value="SUBTILASE_SER"/>
    <property type="match status" value="1"/>
</dbReference>
<evidence type="ECO:0000256" key="6">
    <source>
        <dbReference type="SAM" id="SignalP"/>
    </source>
</evidence>
<dbReference type="InterPro" id="IPR041469">
    <property type="entry name" value="Subtilisin-like_FN3"/>
</dbReference>
<dbReference type="GO" id="GO:0004252">
    <property type="term" value="F:serine-type endopeptidase activity"/>
    <property type="evidence" value="ECO:0007669"/>
    <property type="project" value="InterPro"/>
</dbReference>
<sequence length="536" mass="57729">MAKILQFLFFVFASLSLCVTSNQVAEPYVIYMGSTLQDGDHEALQAAHLQMLSSVIPSEEKERVSLMQSYHHTFKGFSAMLTEKEAALLSAGYDEVVSVFRDQMLQLHTTRSWDFLDAESGIGPRLRHKASNDIIIGIIDTESYPLVFGRDVAAESTPVSEASNCYPGSIDTDKVAGKIIVCVNTDPTVTRRIKKLVAEGSRAKGLILIDDVEKEVPFDSGIFPFSQVGNEVGAQIFKYINSTKKPTAVILPSEDIKEFKPAPIVAYFSARGPGGLTEGILKPDLMAPGVSILAAAIPSSDIGTVPAGKKPSNFAVKSGTSMACPHVAGAGAFVKTSHPRWSPSMIRSAFMTTAITTNNLGKPLTSNSGATASFHEMGAGEISPLRALSPGLVFETTAEDYLHFLCHYGYKNQAIRSISGTNFSCPSNSSPDLISSINYPSISIAKLESKQTMRAISRTVTNVGPPNSTYTATMDAPNGIKVKVSPERLTFTRRWMKASYQISFDAKSASKGYGYGSLTWSDGAHTVRTVFAVNVV</sequence>
<keyword evidence="3 6" id="KW-0732">Signal</keyword>
<evidence type="ECO:0000256" key="4">
    <source>
        <dbReference type="ARBA" id="ARBA00022801"/>
    </source>
</evidence>
<dbReference type="InterPro" id="IPR045051">
    <property type="entry name" value="SBT"/>
</dbReference>
<evidence type="ECO:0000259" key="7">
    <source>
        <dbReference type="Pfam" id="PF00082"/>
    </source>
</evidence>
<dbReference type="InterPro" id="IPR010259">
    <property type="entry name" value="S8pro/Inhibitor_I9"/>
</dbReference>
<feature type="signal peptide" evidence="6">
    <location>
        <begin position="1"/>
        <end position="21"/>
    </location>
</feature>
<evidence type="ECO:0000256" key="3">
    <source>
        <dbReference type="ARBA" id="ARBA00022729"/>
    </source>
</evidence>
<dbReference type="SUPFAM" id="SSF52743">
    <property type="entry name" value="Subtilisin-like"/>
    <property type="match status" value="1"/>
</dbReference>
<keyword evidence="5" id="KW-0720">Serine protease</keyword>
<dbReference type="InterPro" id="IPR036852">
    <property type="entry name" value="Peptidase_S8/S53_dom_sf"/>
</dbReference>
<keyword evidence="2 10" id="KW-0645">Protease</keyword>
<evidence type="ECO:0000256" key="5">
    <source>
        <dbReference type="ARBA" id="ARBA00022825"/>
    </source>
</evidence>
<feature type="domain" description="Inhibitor I9" evidence="8">
    <location>
        <begin position="28"/>
        <end position="108"/>
    </location>
</feature>
<dbReference type="PANTHER" id="PTHR10795">
    <property type="entry name" value="PROPROTEIN CONVERTASE SUBTILISIN/KEXIN"/>
    <property type="match status" value="1"/>
</dbReference>
<feature type="domain" description="Subtilisin-like protease fibronectin type-III" evidence="9">
    <location>
        <begin position="437"/>
        <end position="533"/>
    </location>
</feature>
<dbReference type="Pfam" id="PF17766">
    <property type="entry name" value="fn3_6"/>
    <property type="match status" value="1"/>
</dbReference>
<proteinExistence type="inferred from homology"/>
<dbReference type="Pfam" id="PF05922">
    <property type="entry name" value="Inhibitor_I9"/>
    <property type="match status" value="1"/>
</dbReference>
<reference evidence="10 11" key="1">
    <citation type="submission" date="2023-10" db="EMBL/GenBank/DDBJ databases">
        <title>Chromosome-scale genome assembly provides insights into flower coloration mechanisms of Canna indica.</title>
        <authorList>
            <person name="Li C."/>
        </authorList>
    </citation>
    <scope>NUCLEOTIDE SEQUENCE [LARGE SCALE GENOMIC DNA]</scope>
    <source>
        <tissue evidence="10">Flower</tissue>
    </source>
</reference>